<dbReference type="Proteomes" id="UP000054248">
    <property type="component" value="Unassembled WGS sequence"/>
</dbReference>
<reference evidence="2" key="2">
    <citation type="submission" date="2015-01" db="EMBL/GenBank/DDBJ databases">
        <title>Evolutionary Origins and Diversification of the Mycorrhizal Mutualists.</title>
        <authorList>
            <consortium name="DOE Joint Genome Institute"/>
            <consortium name="Mycorrhizal Genomics Consortium"/>
            <person name="Kohler A."/>
            <person name="Kuo A."/>
            <person name="Nagy L.G."/>
            <person name="Floudas D."/>
            <person name="Copeland A."/>
            <person name="Barry K.W."/>
            <person name="Cichocki N."/>
            <person name="Veneault-Fourrey C."/>
            <person name="LaButti K."/>
            <person name="Lindquist E.A."/>
            <person name="Lipzen A."/>
            <person name="Lundell T."/>
            <person name="Morin E."/>
            <person name="Murat C."/>
            <person name="Riley R."/>
            <person name="Ohm R."/>
            <person name="Sun H."/>
            <person name="Tunlid A."/>
            <person name="Henrissat B."/>
            <person name="Grigoriev I.V."/>
            <person name="Hibbett D.S."/>
            <person name="Martin F."/>
        </authorList>
    </citation>
    <scope>NUCLEOTIDE SEQUENCE [LARGE SCALE GENOMIC DNA]</scope>
    <source>
        <strain evidence="2">MUT 4182</strain>
    </source>
</reference>
<proteinExistence type="predicted"/>
<dbReference type="EMBL" id="KN823087">
    <property type="protein sequence ID" value="KIO23323.1"/>
    <property type="molecule type" value="Genomic_DNA"/>
</dbReference>
<protein>
    <submittedName>
        <fullName evidence="1">Uncharacterized protein</fullName>
    </submittedName>
</protein>
<sequence>MTCYWGIETGIGYRSLFTPGHQRCKIFNAKLYAYYSVVKVFAVLVGCLPSSIHVTVVDSMITLSPRYCSLNHNDSLVPDLYLILVK</sequence>
<dbReference type="AlphaFoldDB" id="A0A0C3KPL2"/>
<dbReference type="HOGENOM" id="CLU_2499526_0_0_1"/>
<evidence type="ECO:0000313" key="2">
    <source>
        <dbReference type="Proteomes" id="UP000054248"/>
    </source>
</evidence>
<name>A0A0C3KPL2_9AGAM</name>
<gene>
    <name evidence="1" type="ORF">M407DRAFT_110415</name>
</gene>
<accession>A0A0C3KPL2</accession>
<reference evidence="1 2" key="1">
    <citation type="submission" date="2014-04" db="EMBL/GenBank/DDBJ databases">
        <authorList>
            <consortium name="DOE Joint Genome Institute"/>
            <person name="Kuo A."/>
            <person name="Girlanda M."/>
            <person name="Perotto S."/>
            <person name="Kohler A."/>
            <person name="Nagy L.G."/>
            <person name="Floudas D."/>
            <person name="Copeland A."/>
            <person name="Barry K.W."/>
            <person name="Cichocki N."/>
            <person name="Veneault-Fourrey C."/>
            <person name="LaButti K."/>
            <person name="Lindquist E.A."/>
            <person name="Lipzen A."/>
            <person name="Lundell T."/>
            <person name="Morin E."/>
            <person name="Murat C."/>
            <person name="Sun H."/>
            <person name="Tunlid A."/>
            <person name="Henrissat B."/>
            <person name="Grigoriev I.V."/>
            <person name="Hibbett D.S."/>
            <person name="Martin F."/>
            <person name="Nordberg H.P."/>
            <person name="Cantor M.N."/>
            <person name="Hua S.X."/>
        </authorList>
    </citation>
    <scope>NUCLEOTIDE SEQUENCE [LARGE SCALE GENOMIC DNA]</scope>
    <source>
        <strain evidence="1 2">MUT 4182</strain>
    </source>
</reference>
<keyword evidence="2" id="KW-1185">Reference proteome</keyword>
<evidence type="ECO:0000313" key="1">
    <source>
        <dbReference type="EMBL" id="KIO23323.1"/>
    </source>
</evidence>
<organism evidence="1 2">
    <name type="scientific">Tulasnella calospora MUT 4182</name>
    <dbReference type="NCBI Taxonomy" id="1051891"/>
    <lineage>
        <taxon>Eukaryota</taxon>
        <taxon>Fungi</taxon>
        <taxon>Dikarya</taxon>
        <taxon>Basidiomycota</taxon>
        <taxon>Agaricomycotina</taxon>
        <taxon>Agaricomycetes</taxon>
        <taxon>Cantharellales</taxon>
        <taxon>Tulasnellaceae</taxon>
        <taxon>Tulasnella</taxon>
    </lineage>
</organism>